<feature type="region of interest" description="Disordered" evidence="1">
    <location>
        <begin position="50"/>
        <end position="70"/>
    </location>
</feature>
<name>C6I0V9_9BACT</name>
<gene>
    <name evidence="3" type="ORF">UBAL3_95950058a</name>
</gene>
<accession>C6I0V9</accession>
<feature type="transmembrane region" description="Helical" evidence="2">
    <location>
        <begin position="7"/>
        <end position="31"/>
    </location>
</feature>
<organism evidence="3 4">
    <name type="scientific">Leptospirillum ferrodiazotrophum</name>
    <dbReference type="NCBI Taxonomy" id="412449"/>
    <lineage>
        <taxon>Bacteria</taxon>
        <taxon>Pseudomonadati</taxon>
        <taxon>Nitrospirota</taxon>
        <taxon>Nitrospiria</taxon>
        <taxon>Nitrospirales</taxon>
        <taxon>Nitrospiraceae</taxon>
        <taxon>Leptospirillum</taxon>
    </lineage>
</organism>
<proteinExistence type="predicted"/>
<keyword evidence="2" id="KW-0812">Transmembrane</keyword>
<evidence type="ECO:0000313" key="4">
    <source>
        <dbReference type="Proteomes" id="UP000009374"/>
    </source>
</evidence>
<keyword evidence="4" id="KW-1185">Reference proteome</keyword>
<protein>
    <recommendedName>
        <fullName evidence="5">Cytochrome oxidase maturation protein, cbb3-type</fullName>
    </recommendedName>
</protein>
<evidence type="ECO:0000256" key="2">
    <source>
        <dbReference type="SAM" id="Phobius"/>
    </source>
</evidence>
<keyword evidence="2" id="KW-1133">Transmembrane helix</keyword>
<reference evidence="3 4" key="1">
    <citation type="journal article" date="2009" name="Appl. Environ. Microbiol.">
        <title>Community genomic and proteomic analyses of chemoautotrophic iron-oxidizing "Leptospirillum rubarum" (Group II) and "Leptospirillum ferrodiazotrophum" (Group III) bacteria in acid mine drainage biofilms.</title>
        <authorList>
            <person name="Goltsman D.S."/>
            <person name="Denef V.J."/>
            <person name="Singer S.W."/>
            <person name="VerBerkmoes N.C."/>
            <person name="Lefsrud M."/>
            <person name="Mueller R.S."/>
            <person name="Dick G.J."/>
            <person name="Sun C.L."/>
            <person name="Wheeler K.E."/>
            <person name="Zemla A."/>
            <person name="Baker B.J."/>
            <person name="Hauser L."/>
            <person name="Land M."/>
            <person name="Shah M.B."/>
            <person name="Thelen M.P."/>
            <person name="Hettich R.L."/>
            <person name="Banfield J.F."/>
        </authorList>
    </citation>
    <scope>NUCLEOTIDE SEQUENCE [LARGE SCALE GENOMIC DNA]</scope>
</reference>
<sequence length="70" mass="7922">MKLPEGIVAYLWTATGLVSLVIVVFGIYWSYKNGQFDENIKYIIFNEEDGDAKTPPHEQNSDHTPASKPH</sequence>
<dbReference type="EMBL" id="GG693888">
    <property type="protein sequence ID" value="EES51559.1"/>
    <property type="molecule type" value="Genomic_DNA"/>
</dbReference>
<feature type="compositionally biased region" description="Basic and acidic residues" evidence="1">
    <location>
        <begin position="51"/>
        <end position="61"/>
    </location>
</feature>
<dbReference type="Proteomes" id="UP000009374">
    <property type="component" value="Unassembled WGS sequence"/>
</dbReference>
<dbReference type="AlphaFoldDB" id="C6I0V9"/>
<keyword evidence="2" id="KW-0472">Membrane</keyword>
<evidence type="ECO:0000313" key="3">
    <source>
        <dbReference type="EMBL" id="EES51559.1"/>
    </source>
</evidence>
<evidence type="ECO:0000256" key="1">
    <source>
        <dbReference type="SAM" id="MobiDB-lite"/>
    </source>
</evidence>
<evidence type="ECO:0008006" key="5">
    <source>
        <dbReference type="Google" id="ProtNLM"/>
    </source>
</evidence>